<sequence>MPKVVDHEQRRRELADAALSLAARDGLAAVTTRATAAECGWSTGVLNHYFSSRHDLLLAALRRAGTLQGQAYQQIIATDADARAKLIAITESVLPLDDRRLAMTRIFLFFYAEGAAQESEREEIAGFLARWRLVIRSTIAEGQRNGGLDAAIDGEAVAFLLQFLTDGASLEAVVDPATMEAVRSPGFAERCVDTALSARR</sequence>
<accession>A0ABP8K7V9</accession>
<reference evidence="8" key="1">
    <citation type="journal article" date="2019" name="Int. J. Syst. Evol. Microbiol.">
        <title>The Global Catalogue of Microorganisms (GCM) 10K type strain sequencing project: providing services to taxonomists for standard genome sequencing and annotation.</title>
        <authorList>
            <consortium name="The Broad Institute Genomics Platform"/>
            <consortium name="The Broad Institute Genome Sequencing Center for Infectious Disease"/>
            <person name="Wu L."/>
            <person name="Ma J."/>
        </authorList>
    </citation>
    <scope>NUCLEOTIDE SEQUENCE [LARGE SCALE GENOMIC DNA]</scope>
    <source>
        <strain evidence="8">JCM 17688</strain>
    </source>
</reference>
<feature type="DNA-binding region" description="H-T-H motif" evidence="5">
    <location>
        <begin position="31"/>
        <end position="50"/>
    </location>
</feature>
<comment type="caution">
    <text evidence="7">The sequence shown here is derived from an EMBL/GenBank/DDBJ whole genome shotgun (WGS) entry which is preliminary data.</text>
</comment>
<protein>
    <recommendedName>
        <fullName evidence="6">HTH tetR-type domain-containing protein</fullName>
    </recommendedName>
</protein>
<keyword evidence="4" id="KW-0804">Transcription</keyword>
<name>A0ABP8K7V9_9ACTN</name>
<dbReference type="Proteomes" id="UP001500635">
    <property type="component" value="Unassembled WGS sequence"/>
</dbReference>
<dbReference type="EMBL" id="BAABFR010000093">
    <property type="protein sequence ID" value="GAA4402046.1"/>
    <property type="molecule type" value="Genomic_DNA"/>
</dbReference>
<dbReference type="PANTHER" id="PTHR47506">
    <property type="entry name" value="TRANSCRIPTIONAL REGULATORY PROTEIN"/>
    <property type="match status" value="1"/>
</dbReference>
<evidence type="ECO:0000256" key="2">
    <source>
        <dbReference type="ARBA" id="ARBA00023015"/>
    </source>
</evidence>
<dbReference type="InterPro" id="IPR001647">
    <property type="entry name" value="HTH_TetR"/>
</dbReference>
<evidence type="ECO:0000256" key="5">
    <source>
        <dbReference type="PROSITE-ProRule" id="PRU00335"/>
    </source>
</evidence>
<keyword evidence="1" id="KW-0678">Repressor</keyword>
<feature type="domain" description="HTH tetR-type" evidence="6">
    <location>
        <begin position="8"/>
        <end position="68"/>
    </location>
</feature>
<evidence type="ECO:0000256" key="1">
    <source>
        <dbReference type="ARBA" id="ARBA00022491"/>
    </source>
</evidence>
<keyword evidence="3 5" id="KW-0238">DNA-binding</keyword>
<dbReference type="SUPFAM" id="SSF48498">
    <property type="entry name" value="Tetracyclin repressor-like, C-terminal domain"/>
    <property type="match status" value="1"/>
</dbReference>
<evidence type="ECO:0000256" key="4">
    <source>
        <dbReference type="ARBA" id="ARBA00023163"/>
    </source>
</evidence>
<evidence type="ECO:0000256" key="3">
    <source>
        <dbReference type="ARBA" id="ARBA00023125"/>
    </source>
</evidence>
<evidence type="ECO:0000259" key="6">
    <source>
        <dbReference type="PROSITE" id="PS50977"/>
    </source>
</evidence>
<dbReference type="PANTHER" id="PTHR47506:SF6">
    <property type="entry name" value="HTH-TYPE TRANSCRIPTIONAL REPRESSOR NEMR"/>
    <property type="match status" value="1"/>
</dbReference>
<keyword evidence="8" id="KW-1185">Reference proteome</keyword>
<dbReference type="InterPro" id="IPR036271">
    <property type="entry name" value="Tet_transcr_reg_TetR-rel_C_sf"/>
</dbReference>
<organism evidence="7 8">
    <name type="scientific">Tsukamurella soli</name>
    <dbReference type="NCBI Taxonomy" id="644556"/>
    <lineage>
        <taxon>Bacteria</taxon>
        <taxon>Bacillati</taxon>
        <taxon>Actinomycetota</taxon>
        <taxon>Actinomycetes</taxon>
        <taxon>Mycobacteriales</taxon>
        <taxon>Tsukamurellaceae</taxon>
        <taxon>Tsukamurella</taxon>
    </lineage>
</organism>
<dbReference type="PROSITE" id="PS50977">
    <property type="entry name" value="HTH_TETR_2"/>
    <property type="match status" value="1"/>
</dbReference>
<dbReference type="RefSeq" id="WP_344999793.1">
    <property type="nucleotide sequence ID" value="NZ_BAABFR010000093.1"/>
</dbReference>
<keyword evidence="2" id="KW-0805">Transcription regulation</keyword>
<dbReference type="Pfam" id="PF00440">
    <property type="entry name" value="TetR_N"/>
    <property type="match status" value="1"/>
</dbReference>
<gene>
    <name evidence="7" type="ORF">GCM10023147_42210</name>
</gene>
<proteinExistence type="predicted"/>
<dbReference type="Pfam" id="PF13977">
    <property type="entry name" value="TetR_C_6"/>
    <property type="match status" value="1"/>
</dbReference>
<evidence type="ECO:0000313" key="8">
    <source>
        <dbReference type="Proteomes" id="UP001500635"/>
    </source>
</evidence>
<evidence type="ECO:0000313" key="7">
    <source>
        <dbReference type="EMBL" id="GAA4402046.1"/>
    </source>
</evidence>
<dbReference type="Gene3D" id="1.10.357.10">
    <property type="entry name" value="Tetracycline Repressor, domain 2"/>
    <property type="match status" value="1"/>
</dbReference>
<dbReference type="InterPro" id="IPR039538">
    <property type="entry name" value="BetI_C"/>
</dbReference>
<dbReference type="SUPFAM" id="SSF46689">
    <property type="entry name" value="Homeodomain-like"/>
    <property type="match status" value="1"/>
</dbReference>
<dbReference type="InterPro" id="IPR009057">
    <property type="entry name" value="Homeodomain-like_sf"/>
</dbReference>